<proteinExistence type="predicted"/>
<evidence type="ECO:0000313" key="1">
    <source>
        <dbReference type="EMBL" id="PHJ36241.1"/>
    </source>
</evidence>
<comment type="caution">
    <text evidence="1">The sequence shown here is derived from an EMBL/GenBank/DDBJ whole genome shotgun (WGS) entry which is preliminary data.</text>
</comment>
<name>A0AA44UA19_NEIGO</name>
<evidence type="ECO:0000313" key="2">
    <source>
        <dbReference type="Proteomes" id="UP000223296"/>
    </source>
</evidence>
<sequence length="36" mass="3958">MPSEDEGGAFCPVPARLPFYAAPPFTGDIAHFFHQH</sequence>
<dbReference type="AlphaFoldDB" id="A0AA44UA19"/>
<protein>
    <submittedName>
        <fullName evidence="1">Uncharacterized protein</fullName>
    </submittedName>
</protein>
<accession>A0AA44UA19</accession>
<dbReference type="EMBL" id="AVBE01000002">
    <property type="protein sequence ID" value="PHJ36241.1"/>
    <property type="molecule type" value="Genomic_DNA"/>
</dbReference>
<reference evidence="1 2" key="1">
    <citation type="submission" date="2013-08" db="EMBL/GenBank/DDBJ databases">
        <authorList>
            <person name="Trees D."/>
        </authorList>
    </citation>
    <scope>NUCLEOTIDE SEQUENCE [LARGE SCALE GENOMIC DNA]</scope>
    <source>
        <strain evidence="1 2">3502</strain>
    </source>
</reference>
<dbReference type="Proteomes" id="UP000223296">
    <property type="component" value="Unassembled WGS sequence"/>
</dbReference>
<organism evidence="1 2">
    <name type="scientific">Neisseria gonorrhoeae 3502</name>
    <dbReference type="NCBI Taxonomy" id="1193404"/>
    <lineage>
        <taxon>Bacteria</taxon>
        <taxon>Pseudomonadati</taxon>
        <taxon>Pseudomonadota</taxon>
        <taxon>Betaproteobacteria</taxon>
        <taxon>Neisseriales</taxon>
        <taxon>Neisseriaceae</taxon>
        <taxon>Neisseria</taxon>
    </lineage>
</organism>
<gene>
    <name evidence="1" type="ORF">N776_06530</name>
</gene>